<protein>
    <recommendedName>
        <fullName evidence="6">Cathepsin W</fullName>
    </recommendedName>
</protein>
<feature type="domain" description="Cathepsin propeptide inhibitor" evidence="3">
    <location>
        <begin position="12"/>
        <end position="69"/>
    </location>
</feature>
<dbReference type="InterPro" id="IPR000668">
    <property type="entry name" value="Peptidase_C1A_C"/>
</dbReference>
<keyword evidence="5" id="KW-1185">Reference proteome</keyword>
<dbReference type="InterPro" id="IPR013201">
    <property type="entry name" value="Prot_inhib_I29"/>
</dbReference>
<name>A0A8C8SM89_9SAUR</name>
<dbReference type="InterPro" id="IPR038765">
    <property type="entry name" value="Papain-like_cys_pep_sf"/>
</dbReference>
<accession>A0A8C8SM89</accession>
<feature type="domain" description="Peptidase C1A papain C-terminal" evidence="2">
    <location>
        <begin position="92"/>
        <end position="262"/>
    </location>
</feature>
<comment type="similarity">
    <text evidence="1">Belongs to the peptidase C1 family.</text>
</comment>
<evidence type="ECO:0000259" key="2">
    <source>
        <dbReference type="SMART" id="SM00645"/>
    </source>
</evidence>
<dbReference type="GO" id="GO:0008234">
    <property type="term" value="F:cysteine-type peptidase activity"/>
    <property type="evidence" value="ECO:0007669"/>
    <property type="project" value="InterPro"/>
</dbReference>
<organism evidence="4 5">
    <name type="scientific">Pelusios castaneus</name>
    <name type="common">West African mud turtle</name>
    <dbReference type="NCBI Taxonomy" id="367368"/>
    <lineage>
        <taxon>Eukaryota</taxon>
        <taxon>Metazoa</taxon>
        <taxon>Chordata</taxon>
        <taxon>Craniata</taxon>
        <taxon>Vertebrata</taxon>
        <taxon>Euteleostomi</taxon>
        <taxon>Archelosauria</taxon>
        <taxon>Testudinata</taxon>
        <taxon>Testudines</taxon>
        <taxon>Pleurodira</taxon>
        <taxon>Pelomedusidae</taxon>
        <taxon>Pelusios</taxon>
    </lineage>
</organism>
<dbReference type="Pfam" id="PF08246">
    <property type="entry name" value="Inhibitor_I29"/>
    <property type="match status" value="1"/>
</dbReference>
<dbReference type="InterPro" id="IPR013128">
    <property type="entry name" value="Peptidase_C1A"/>
</dbReference>
<dbReference type="Proteomes" id="UP000694393">
    <property type="component" value="Unplaced"/>
</dbReference>
<dbReference type="CDD" id="cd02248">
    <property type="entry name" value="Peptidase_C1A"/>
    <property type="match status" value="1"/>
</dbReference>
<evidence type="ECO:0000259" key="3">
    <source>
        <dbReference type="SMART" id="SM00848"/>
    </source>
</evidence>
<dbReference type="Pfam" id="PF00112">
    <property type="entry name" value="Peptidase_C1"/>
    <property type="match status" value="1"/>
</dbReference>
<sequence length="273" mass="30352">LCPFQAELTGMFKDFLIRFNRTYRSPEEQRRRFGIFTRNLVAARRLQETELGTGQFGVTRFSDWTDEEFRGRVPSFPPPTMRRADRLRTGELPESCDWRKAGAVSAVKDQKCGSCWAFAAVSNIESLWNIHFHQPRNLSVQEVLDCSWCGAGCRGNYVWDAFTTVLQMRGLTSEAVYPYKRKKMKCQRQHEPVAYIQGFEVLPGDEEGEAWGQRGAGGGGGAGGLGHVRWSDGDTGRGSTAGLGGGRGFWGKQGQQNSSQFLGSCEWAGGCRG</sequence>
<reference evidence="4" key="1">
    <citation type="submission" date="2025-08" db="UniProtKB">
        <authorList>
            <consortium name="Ensembl"/>
        </authorList>
    </citation>
    <scope>IDENTIFICATION</scope>
</reference>
<proteinExistence type="inferred from homology"/>
<dbReference type="SUPFAM" id="SSF54001">
    <property type="entry name" value="Cysteine proteinases"/>
    <property type="match status" value="1"/>
</dbReference>
<dbReference type="GO" id="GO:0006508">
    <property type="term" value="P:proteolysis"/>
    <property type="evidence" value="ECO:0007669"/>
    <property type="project" value="InterPro"/>
</dbReference>
<evidence type="ECO:0008006" key="6">
    <source>
        <dbReference type="Google" id="ProtNLM"/>
    </source>
</evidence>
<dbReference type="AlphaFoldDB" id="A0A8C8SM89"/>
<dbReference type="Gene3D" id="1.10.287.2250">
    <property type="match status" value="1"/>
</dbReference>
<dbReference type="PANTHER" id="PTHR12411">
    <property type="entry name" value="CYSTEINE PROTEASE FAMILY C1-RELATED"/>
    <property type="match status" value="1"/>
</dbReference>
<evidence type="ECO:0000313" key="5">
    <source>
        <dbReference type="Proteomes" id="UP000694393"/>
    </source>
</evidence>
<dbReference type="InterPro" id="IPR039417">
    <property type="entry name" value="Peptidase_C1A_papain-like"/>
</dbReference>
<dbReference type="SMART" id="SM00848">
    <property type="entry name" value="Inhibitor_I29"/>
    <property type="match status" value="1"/>
</dbReference>
<evidence type="ECO:0000256" key="1">
    <source>
        <dbReference type="ARBA" id="ARBA00008455"/>
    </source>
</evidence>
<dbReference type="Ensembl" id="ENSPCET00000021754.1">
    <property type="protein sequence ID" value="ENSPCEP00000021023.1"/>
    <property type="gene ID" value="ENSPCEG00000016210.1"/>
</dbReference>
<reference evidence="4" key="2">
    <citation type="submission" date="2025-09" db="UniProtKB">
        <authorList>
            <consortium name="Ensembl"/>
        </authorList>
    </citation>
    <scope>IDENTIFICATION</scope>
</reference>
<evidence type="ECO:0000313" key="4">
    <source>
        <dbReference type="Ensembl" id="ENSPCEP00000021023.1"/>
    </source>
</evidence>
<dbReference type="Gene3D" id="3.90.70.10">
    <property type="entry name" value="Cysteine proteinases"/>
    <property type="match status" value="1"/>
</dbReference>
<dbReference type="SMART" id="SM00645">
    <property type="entry name" value="Pept_C1"/>
    <property type="match status" value="1"/>
</dbReference>